<organism evidence="1 2">
    <name type="scientific">Bimuria novae-zelandiae CBS 107.79</name>
    <dbReference type="NCBI Taxonomy" id="1447943"/>
    <lineage>
        <taxon>Eukaryota</taxon>
        <taxon>Fungi</taxon>
        <taxon>Dikarya</taxon>
        <taxon>Ascomycota</taxon>
        <taxon>Pezizomycotina</taxon>
        <taxon>Dothideomycetes</taxon>
        <taxon>Pleosporomycetidae</taxon>
        <taxon>Pleosporales</taxon>
        <taxon>Massarineae</taxon>
        <taxon>Didymosphaeriaceae</taxon>
        <taxon>Bimuria</taxon>
    </lineage>
</organism>
<accession>A0A6A5V629</accession>
<gene>
    <name evidence="1" type="ORF">BU23DRAFT_558313</name>
</gene>
<evidence type="ECO:0000313" key="2">
    <source>
        <dbReference type="Proteomes" id="UP000800036"/>
    </source>
</evidence>
<name>A0A6A5V629_9PLEO</name>
<proteinExistence type="predicted"/>
<sequence length="118" mass="13104">MVAWVRDKCAGPGARGSAGGAWRGRVCRRSHLRAPYNTSRLQQVAARHTVRLQHLRCEPVHEAYRDIAERMEPTGKERPRGERAAATVLITSRNKDAAARLAGGYNKIKEVLAMDESV</sequence>
<keyword evidence="2" id="KW-1185">Reference proteome</keyword>
<dbReference type="AlphaFoldDB" id="A0A6A5V629"/>
<protein>
    <submittedName>
        <fullName evidence="1">Uncharacterized protein</fullName>
    </submittedName>
</protein>
<dbReference type="Proteomes" id="UP000800036">
    <property type="component" value="Unassembled WGS sequence"/>
</dbReference>
<dbReference type="EMBL" id="ML976717">
    <property type="protein sequence ID" value="KAF1968777.1"/>
    <property type="molecule type" value="Genomic_DNA"/>
</dbReference>
<evidence type="ECO:0000313" key="1">
    <source>
        <dbReference type="EMBL" id="KAF1968777.1"/>
    </source>
</evidence>
<reference evidence="1" key="1">
    <citation type="journal article" date="2020" name="Stud. Mycol.">
        <title>101 Dothideomycetes genomes: a test case for predicting lifestyles and emergence of pathogens.</title>
        <authorList>
            <person name="Haridas S."/>
            <person name="Albert R."/>
            <person name="Binder M."/>
            <person name="Bloem J."/>
            <person name="Labutti K."/>
            <person name="Salamov A."/>
            <person name="Andreopoulos B."/>
            <person name="Baker S."/>
            <person name="Barry K."/>
            <person name="Bills G."/>
            <person name="Bluhm B."/>
            <person name="Cannon C."/>
            <person name="Castanera R."/>
            <person name="Culley D."/>
            <person name="Daum C."/>
            <person name="Ezra D."/>
            <person name="Gonzalez J."/>
            <person name="Henrissat B."/>
            <person name="Kuo A."/>
            <person name="Liang C."/>
            <person name="Lipzen A."/>
            <person name="Lutzoni F."/>
            <person name="Magnuson J."/>
            <person name="Mondo S."/>
            <person name="Nolan M."/>
            <person name="Ohm R."/>
            <person name="Pangilinan J."/>
            <person name="Park H.-J."/>
            <person name="Ramirez L."/>
            <person name="Alfaro M."/>
            <person name="Sun H."/>
            <person name="Tritt A."/>
            <person name="Yoshinaga Y."/>
            <person name="Zwiers L.-H."/>
            <person name="Turgeon B."/>
            <person name="Goodwin S."/>
            <person name="Spatafora J."/>
            <person name="Crous P."/>
            <person name="Grigoriev I."/>
        </authorList>
    </citation>
    <scope>NUCLEOTIDE SEQUENCE</scope>
    <source>
        <strain evidence="1">CBS 107.79</strain>
    </source>
</reference>